<feature type="compositionally biased region" description="Polar residues" evidence="1">
    <location>
        <begin position="53"/>
        <end position="64"/>
    </location>
</feature>
<dbReference type="EMBL" id="CP144696">
    <property type="protein sequence ID" value="WVZ11027.1"/>
    <property type="molecule type" value="Genomic_DNA"/>
</dbReference>
<accession>A0AAQ3RYJ2</accession>
<sequence length="121" mass="14388">MRSRSKPIPSKKEHSNIHCTNLAHNSTFWSKQSQHCVLKEIKIDNKPPKRAHSQSTTQHQNKSAITYLKDPDKKKCHCPRKAHVNHGECYRKRKVEVLWRQNPLQNLSKRKSMILHWRCFN</sequence>
<keyword evidence="3" id="KW-1185">Reference proteome</keyword>
<evidence type="ECO:0000256" key="1">
    <source>
        <dbReference type="SAM" id="MobiDB-lite"/>
    </source>
</evidence>
<dbReference type="AlphaFoldDB" id="A0AAQ3RYJ2"/>
<protein>
    <submittedName>
        <fullName evidence="2">Uncharacterized protein</fullName>
    </submittedName>
</protein>
<reference evidence="2 3" key="1">
    <citation type="journal article" date="2023" name="Life. Sci Alliance">
        <title>Evolutionary insights into 3D genome organization and epigenetic landscape of Vigna mungo.</title>
        <authorList>
            <person name="Junaid A."/>
            <person name="Singh B."/>
            <person name="Bhatia S."/>
        </authorList>
    </citation>
    <scope>NUCLEOTIDE SEQUENCE [LARGE SCALE GENOMIC DNA]</scope>
    <source>
        <strain evidence="2">Urdbean</strain>
    </source>
</reference>
<name>A0AAQ3RYJ2_VIGMU</name>
<organism evidence="2 3">
    <name type="scientific">Vigna mungo</name>
    <name type="common">Black gram</name>
    <name type="synonym">Phaseolus mungo</name>
    <dbReference type="NCBI Taxonomy" id="3915"/>
    <lineage>
        <taxon>Eukaryota</taxon>
        <taxon>Viridiplantae</taxon>
        <taxon>Streptophyta</taxon>
        <taxon>Embryophyta</taxon>
        <taxon>Tracheophyta</taxon>
        <taxon>Spermatophyta</taxon>
        <taxon>Magnoliopsida</taxon>
        <taxon>eudicotyledons</taxon>
        <taxon>Gunneridae</taxon>
        <taxon>Pentapetalae</taxon>
        <taxon>rosids</taxon>
        <taxon>fabids</taxon>
        <taxon>Fabales</taxon>
        <taxon>Fabaceae</taxon>
        <taxon>Papilionoideae</taxon>
        <taxon>50 kb inversion clade</taxon>
        <taxon>NPAAA clade</taxon>
        <taxon>indigoferoid/millettioid clade</taxon>
        <taxon>Phaseoleae</taxon>
        <taxon>Vigna</taxon>
    </lineage>
</organism>
<evidence type="ECO:0000313" key="2">
    <source>
        <dbReference type="EMBL" id="WVZ11027.1"/>
    </source>
</evidence>
<evidence type="ECO:0000313" key="3">
    <source>
        <dbReference type="Proteomes" id="UP001374535"/>
    </source>
</evidence>
<dbReference type="Proteomes" id="UP001374535">
    <property type="component" value="Chromosome 5"/>
</dbReference>
<feature type="region of interest" description="Disordered" evidence="1">
    <location>
        <begin position="44"/>
        <end position="66"/>
    </location>
</feature>
<proteinExistence type="predicted"/>
<gene>
    <name evidence="2" type="ORF">V8G54_015557</name>
</gene>